<dbReference type="eggNOG" id="COG2170">
    <property type="taxonomic scope" value="Bacteria"/>
</dbReference>
<evidence type="ECO:0000256" key="2">
    <source>
        <dbReference type="ARBA" id="ARBA00022741"/>
    </source>
</evidence>
<name>B0KFI4_PSEPG</name>
<reference evidence="5 6" key="1">
    <citation type="submission" date="2008-01" db="EMBL/GenBank/DDBJ databases">
        <title>Complete sequence of Pseudomonas putida GB-1.</title>
        <authorList>
            <consortium name="US DOE Joint Genome Institute"/>
            <person name="Copeland A."/>
            <person name="Lucas S."/>
            <person name="Lapidus A."/>
            <person name="Barry K."/>
            <person name="Glavina del Rio T."/>
            <person name="Dalin E."/>
            <person name="Tice H."/>
            <person name="Pitluck S."/>
            <person name="Bruce D."/>
            <person name="Goodwin L."/>
            <person name="Chertkov O."/>
            <person name="Brettin T."/>
            <person name="Detter J.C."/>
            <person name="Han C."/>
            <person name="Kuske C.R."/>
            <person name="Schmutz J."/>
            <person name="Larimer F."/>
            <person name="Land M."/>
            <person name="Hauser L."/>
            <person name="Kyrpides N."/>
            <person name="Kim E."/>
            <person name="McCarthy J.K."/>
            <person name="Richardson P."/>
        </authorList>
    </citation>
    <scope>NUCLEOTIDE SEQUENCE [LARGE SCALE GENOMIC DNA]</scope>
    <source>
        <strain evidence="5 6">GB-1</strain>
    </source>
</reference>
<evidence type="ECO:0000256" key="4">
    <source>
        <dbReference type="HAMAP-Rule" id="MF_01609"/>
    </source>
</evidence>
<dbReference type="HOGENOM" id="CLU_044848_0_1_6"/>
<dbReference type="EMBL" id="CP000926">
    <property type="protein sequence ID" value="ABY98907.1"/>
    <property type="molecule type" value="Genomic_DNA"/>
</dbReference>
<dbReference type="GO" id="GO:0042398">
    <property type="term" value="P:modified amino acid biosynthetic process"/>
    <property type="evidence" value="ECO:0007669"/>
    <property type="project" value="InterPro"/>
</dbReference>
<dbReference type="InterPro" id="IPR006336">
    <property type="entry name" value="GCS2"/>
</dbReference>
<dbReference type="GO" id="GO:0004357">
    <property type="term" value="F:glutamate-cysteine ligase activity"/>
    <property type="evidence" value="ECO:0007669"/>
    <property type="project" value="UniProtKB-EC"/>
</dbReference>
<gene>
    <name evidence="5" type="ordered locus">PputGB1_3015</name>
</gene>
<dbReference type="NCBIfam" id="NF010039">
    <property type="entry name" value="PRK13515.1"/>
    <property type="match status" value="1"/>
</dbReference>
<evidence type="ECO:0000313" key="5">
    <source>
        <dbReference type="EMBL" id="ABY98907.1"/>
    </source>
</evidence>
<organism evidence="5 6">
    <name type="scientific">Pseudomonas putida (strain GB-1)</name>
    <dbReference type="NCBI Taxonomy" id="76869"/>
    <lineage>
        <taxon>Bacteria</taxon>
        <taxon>Pseudomonadati</taxon>
        <taxon>Pseudomonadota</taxon>
        <taxon>Gammaproteobacteria</taxon>
        <taxon>Pseudomonadales</taxon>
        <taxon>Pseudomonadaceae</taxon>
        <taxon>Pseudomonas</taxon>
    </lineage>
</organism>
<keyword evidence="3 4" id="KW-0067">ATP-binding</keyword>
<dbReference type="HAMAP" id="MF_01609">
    <property type="entry name" value="Glu_cys_ligase_2"/>
    <property type="match status" value="1"/>
</dbReference>
<dbReference type="InterPro" id="IPR011793">
    <property type="entry name" value="YbdK"/>
</dbReference>
<dbReference type="KEGG" id="ppg:PputGB1_3015"/>
<dbReference type="AlphaFoldDB" id="B0KFI4"/>
<accession>B0KFI4</accession>
<dbReference type="NCBIfam" id="TIGR02050">
    <property type="entry name" value="gshA_cyan_rel"/>
    <property type="match status" value="1"/>
</dbReference>
<dbReference type="Gene3D" id="3.30.590.20">
    <property type="match status" value="1"/>
</dbReference>
<dbReference type="PANTHER" id="PTHR36510">
    <property type="entry name" value="GLUTAMATE--CYSTEINE LIGASE 2-RELATED"/>
    <property type="match status" value="1"/>
</dbReference>
<comment type="similarity">
    <text evidence="4">Belongs to the glutamate--cysteine ligase type 2 family. YbdK subfamily.</text>
</comment>
<dbReference type="GO" id="GO:0005524">
    <property type="term" value="F:ATP binding"/>
    <property type="evidence" value="ECO:0007669"/>
    <property type="project" value="UniProtKB-KW"/>
</dbReference>
<dbReference type="InterPro" id="IPR050141">
    <property type="entry name" value="GCL_type2/YbdK_subfam"/>
</dbReference>
<keyword evidence="1 4" id="KW-0436">Ligase</keyword>
<proteinExistence type="inferred from homology"/>
<dbReference type="SUPFAM" id="SSF55931">
    <property type="entry name" value="Glutamine synthetase/guanido kinase"/>
    <property type="match status" value="1"/>
</dbReference>
<dbReference type="PANTHER" id="PTHR36510:SF1">
    <property type="entry name" value="GLUTAMATE--CYSTEINE LIGASE 2-RELATED"/>
    <property type="match status" value="1"/>
</dbReference>
<dbReference type="InterPro" id="IPR014746">
    <property type="entry name" value="Gln_synth/guanido_kin_cat_dom"/>
</dbReference>
<comment type="function">
    <text evidence="4">ATP-dependent carboxylate-amine ligase which exhibits weak glutamate--cysteine ligase activity.</text>
</comment>
<dbReference type="Proteomes" id="UP000002157">
    <property type="component" value="Chromosome"/>
</dbReference>
<evidence type="ECO:0000256" key="3">
    <source>
        <dbReference type="ARBA" id="ARBA00022840"/>
    </source>
</evidence>
<dbReference type="EC" id="6.3.2.2" evidence="4"/>
<evidence type="ECO:0000313" key="6">
    <source>
        <dbReference type="Proteomes" id="UP000002157"/>
    </source>
</evidence>
<dbReference type="Pfam" id="PF04107">
    <property type="entry name" value="GCS2"/>
    <property type="match status" value="1"/>
</dbReference>
<protein>
    <recommendedName>
        <fullName evidence="4">Putative glutamate--cysteine ligase 2</fullName>
        <ecNumber evidence="4">6.3.2.2</ecNumber>
    </recommendedName>
    <alternativeName>
        <fullName evidence="4">Gamma-glutamylcysteine synthetase 2</fullName>
        <shortName evidence="4">GCS 2</shortName>
        <shortName evidence="4">Gamma-GCS 2</shortName>
    </alternativeName>
</protein>
<comment type="catalytic activity">
    <reaction evidence="4">
        <text>L-cysteine + L-glutamate + ATP = gamma-L-glutamyl-L-cysteine + ADP + phosphate + H(+)</text>
        <dbReference type="Rhea" id="RHEA:13285"/>
        <dbReference type="ChEBI" id="CHEBI:15378"/>
        <dbReference type="ChEBI" id="CHEBI:29985"/>
        <dbReference type="ChEBI" id="CHEBI:30616"/>
        <dbReference type="ChEBI" id="CHEBI:35235"/>
        <dbReference type="ChEBI" id="CHEBI:43474"/>
        <dbReference type="ChEBI" id="CHEBI:58173"/>
        <dbReference type="ChEBI" id="CHEBI:456216"/>
        <dbReference type="EC" id="6.3.2.2"/>
    </reaction>
</comment>
<evidence type="ECO:0000256" key="1">
    <source>
        <dbReference type="ARBA" id="ARBA00022598"/>
    </source>
</evidence>
<keyword evidence="2 4" id="KW-0547">Nucleotide-binding</keyword>
<sequence>MADSVVARQYTFGIEEEYLLVKLASGQVMSAPSAAVARCCRDALGPWFAEEMFHSQIEVASPVFDALDQARDFFGERRQRLAQALAGEGAGLYGAASHPSAQWLRQRPRGTPHYRQLFNDYQLVARRSLLNGLHVHVGVPVGIDRMRVINRVLCWLPLLLALSTSSAYWGGEDTGYMSYRRAVCGEWPHMGLPEPLPDWSAYQRYRALLQRTGSLAENGDFWWAIRPSRRFPTVELRICDGCPRLEDALAVAGLFRHLVEQALARHDDPASRELRWVTQENYWRAQRLGRLATFIGVHGQQPVSAEGWLTQLQQQCPADTVDAERSFIQALHILREGSSADRQRQAFALAREQGLDNRQALRAVAGQVMNDHR</sequence>